<dbReference type="InterPro" id="IPR040255">
    <property type="entry name" value="Non-specific_endonuclease"/>
</dbReference>
<dbReference type="InterPro" id="IPR015816">
    <property type="entry name" value="Vitellinogen_b-sht_N"/>
</dbReference>
<comment type="similarity">
    <text evidence="1">Belongs to the DNA/RNA non-specific endonuclease family.</text>
</comment>
<keyword evidence="4" id="KW-0479">Metal-binding</keyword>
<evidence type="ECO:0000259" key="7">
    <source>
        <dbReference type="SMART" id="SM00477"/>
    </source>
</evidence>
<protein>
    <submittedName>
        <fullName evidence="10">Endonuclease related</fullName>
    </submittedName>
</protein>
<evidence type="ECO:0000256" key="6">
    <source>
        <dbReference type="SAM" id="SignalP"/>
    </source>
</evidence>
<evidence type="ECO:0000256" key="2">
    <source>
        <dbReference type="ARBA" id="ARBA00022729"/>
    </source>
</evidence>
<dbReference type="Gene3D" id="2.30.230.10">
    <property type="entry name" value="Lipovitellin, beta-sheet shell regions, chain A"/>
    <property type="match status" value="1"/>
</dbReference>
<proteinExistence type="inferred from homology"/>
<sequence>MNFQIENLYIILCLFLFSQSFTLCATINYEVGKKYTYSVSSSVNQKAISDQILRPEKNNFTIDSLWFMLTPLSHDDTKGYELQFDIVEPADGDGNCLKVDSQSAPQNVTDYLFEKDKWFHFWQYPSGEIHLVEYEAGSNVSAVNFKKSIISQLHITDRESNLYAVNETDVCGTYLAKYKREMDPEMGSVVFTRTKHSVVHFDIEESFPELNYTSTCSSIVDQVITRRVCSESSHFEGEKSFKPNKTSELEIQFFTNGTVILQLVSVGENEVRRSQSESGRAFKRGNSISSSLSAEYVPSWKYPERSLKVFVKQLLHSETSREDLPKLIPELKEVIERRNYDFEQIKIVLSWLSSNGNDDDDDDDERYLHDCIVDFIIAMSRAGNGYESLLKSIARDKSLVVSHKRMLFMVHELQQVSNGFVDDLVDLRFDNEGEFYRSSRLLNLGTLSHKLYLSGDAEHSQQLFENLKRLLEGTDDVSEINVLLHALANCLHVTDLSYMLPYAKSSYHFDTVVQIVRARSVQLKEVDNKNNVQLMDEIVQNIPEEWKQSYLASQLMDRQEYGDLLDDDDDWWNYNYTKGPTVYRLGNEQVGASASASVSVGGRVSKYAYIEAYANAQANVEVHAFGYNKDLVDVGLQFDIYSANNQIYFTFFNYHKTIPVPCTRCLFACKGPKGTIAEGVKHLISFDRTFMITVVPINIGVSLAASYSIEYKFQTCLMNNPPQMIAQFGVTSSVNLDAHGGINLIAVKGGVFADATIFKGSLLPSVSVDLKDGICANLDFDIEALHCEIGAWYQTRGCGPWYHFGTDWCGRHDYPFLSWDGSKYNFPFHYCNPIRPGLSTRSHTQVPSHHMTDIGDRSEDAKGLMVKRKVGHIYDDCGNKEDSYTVTFNTQTKTPDIVTHYICPKQASACLNTKSPKRQKFRKDPDIDKAEQPSTDDYTRSGYSRGHMATAQMFNFNVEAYGETFYITNVAPQKQKANQNWYNSCEKKILKYSQRENKDLYVETYTYGNLGNFKGITVPSHFIKVVCAYKDPIYTTCYYQKNDDLGSVVETTVKNCEGLFHLNFFSVAPRCLKSAANDIPLDLDPFQKDDTFQEKKKPFESSLKDEL</sequence>
<feature type="domain" description="DNA/RNA non-specific endonuclease/pyrophosphatase/phosphodiesterase" evidence="9">
    <location>
        <begin position="880"/>
        <end position="1070"/>
    </location>
</feature>
<dbReference type="InterPro" id="IPR001604">
    <property type="entry name" value="Endo_G_ENPP1-like_dom"/>
</dbReference>
<comment type="caution">
    <text evidence="10">The sequence shown here is derived from an EMBL/GenBank/DDBJ whole genome shotgun (WGS) entry which is preliminary data.</text>
</comment>
<dbReference type="GO" id="GO:0003676">
    <property type="term" value="F:nucleic acid binding"/>
    <property type="evidence" value="ECO:0007669"/>
    <property type="project" value="InterPro"/>
</dbReference>
<accession>A0AAV7YJG3</accession>
<dbReference type="GO" id="GO:0016787">
    <property type="term" value="F:hydrolase activity"/>
    <property type="evidence" value="ECO:0007669"/>
    <property type="project" value="InterPro"/>
</dbReference>
<keyword evidence="10" id="KW-0378">Hydrolase</keyword>
<dbReference type="GO" id="GO:0004519">
    <property type="term" value="F:endonuclease activity"/>
    <property type="evidence" value="ECO:0007669"/>
    <property type="project" value="UniProtKB-KW"/>
</dbReference>
<name>A0AAV7YJG3_9EUKA</name>
<dbReference type="Proteomes" id="UP001146793">
    <property type="component" value="Unassembled WGS sequence"/>
</dbReference>
<dbReference type="InterPro" id="IPR011030">
    <property type="entry name" value="Lipovitellin_superhlx_dom"/>
</dbReference>
<evidence type="ECO:0000259" key="9">
    <source>
        <dbReference type="SMART" id="SM00892"/>
    </source>
</evidence>
<evidence type="ECO:0000259" key="8">
    <source>
        <dbReference type="SMART" id="SM00638"/>
    </source>
</evidence>
<dbReference type="InterPro" id="IPR044925">
    <property type="entry name" value="His-Me_finger_sf"/>
</dbReference>
<evidence type="ECO:0000256" key="4">
    <source>
        <dbReference type="PIRSR" id="PIRSR640255-2"/>
    </source>
</evidence>
<dbReference type="EMBL" id="JANTQA010000057">
    <property type="protein sequence ID" value="KAJ3428741.1"/>
    <property type="molecule type" value="Genomic_DNA"/>
</dbReference>
<evidence type="ECO:0000313" key="10">
    <source>
        <dbReference type="EMBL" id="KAJ3428741.1"/>
    </source>
</evidence>
<gene>
    <name evidence="10" type="ORF">M0812_24074</name>
</gene>
<dbReference type="Gene3D" id="3.40.570.10">
    <property type="entry name" value="Extracellular Endonuclease, subunit A"/>
    <property type="match status" value="1"/>
</dbReference>
<feature type="domain" description="ENPP1-3/EXOG-like endonuclease/phosphodiesterase" evidence="7">
    <location>
        <begin position="881"/>
        <end position="1071"/>
    </location>
</feature>
<dbReference type="InterPro" id="IPR001747">
    <property type="entry name" value="Vitellogenin_N"/>
</dbReference>
<feature type="compositionally biased region" description="Basic and acidic residues" evidence="5">
    <location>
        <begin position="922"/>
        <end position="931"/>
    </location>
</feature>
<dbReference type="Pfam" id="PF01223">
    <property type="entry name" value="Endonuclease_NS"/>
    <property type="match status" value="1"/>
</dbReference>
<dbReference type="Pfam" id="PF01347">
    <property type="entry name" value="Vitellogenin_N"/>
    <property type="match status" value="1"/>
</dbReference>
<feature type="region of interest" description="Disordered" evidence="5">
    <location>
        <begin position="914"/>
        <end position="942"/>
    </location>
</feature>
<dbReference type="InterPro" id="IPR015819">
    <property type="entry name" value="Lipid_transp_b-sht_shell"/>
</dbReference>
<feature type="binding site" evidence="4">
    <location>
        <position position="978"/>
    </location>
    <ligand>
        <name>Mg(2+)</name>
        <dbReference type="ChEBI" id="CHEBI:18420"/>
        <note>catalytic</note>
    </ligand>
</feature>
<dbReference type="GO" id="GO:0046872">
    <property type="term" value="F:metal ion binding"/>
    <property type="evidence" value="ECO:0007669"/>
    <property type="project" value="UniProtKB-KW"/>
</dbReference>
<dbReference type="GO" id="GO:0005319">
    <property type="term" value="F:lipid transporter activity"/>
    <property type="evidence" value="ECO:0007669"/>
    <property type="project" value="InterPro"/>
</dbReference>
<dbReference type="SMART" id="SM00477">
    <property type="entry name" value="NUC"/>
    <property type="match status" value="1"/>
</dbReference>
<dbReference type="PANTHER" id="PTHR13966">
    <property type="entry name" value="ENDONUCLEASE RELATED"/>
    <property type="match status" value="1"/>
</dbReference>
<keyword evidence="10" id="KW-0540">Nuclease</keyword>
<evidence type="ECO:0000313" key="11">
    <source>
        <dbReference type="Proteomes" id="UP001146793"/>
    </source>
</evidence>
<dbReference type="SMART" id="SM00892">
    <property type="entry name" value="Endonuclease_NS"/>
    <property type="match status" value="1"/>
</dbReference>
<dbReference type="SMART" id="SM00638">
    <property type="entry name" value="LPD_N"/>
    <property type="match status" value="1"/>
</dbReference>
<keyword evidence="2 6" id="KW-0732">Signal</keyword>
<feature type="signal peptide" evidence="6">
    <location>
        <begin position="1"/>
        <end position="24"/>
    </location>
</feature>
<feature type="chain" id="PRO_5043798653" evidence="6">
    <location>
        <begin position="25"/>
        <end position="1107"/>
    </location>
</feature>
<dbReference type="Gene3D" id="1.25.10.20">
    <property type="entry name" value="Vitellinogen, superhelical"/>
    <property type="match status" value="1"/>
</dbReference>
<dbReference type="InterPro" id="IPR020821">
    <property type="entry name" value="ENPP1-3/EXOG-like_nuc-like"/>
</dbReference>
<dbReference type="PANTHER" id="PTHR13966:SF5">
    <property type="entry name" value="ENDONUCLEASE G, MITOCHONDRIAL"/>
    <property type="match status" value="1"/>
</dbReference>
<reference evidence="10" key="1">
    <citation type="submission" date="2022-08" db="EMBL/GenBank/DDBJ databases">
        <title>Novel sulphate-reducing endosymbionts in the free-living metamonad Anaeramoeba.</title>
        <authorList>
            <person name="Jerlstrom-Hultqvist J."/>
            <person name="Cepicka I."/>
            <person name="Gallot-Lavallee L."/>
            <person name="Salas-Leiva D."/>
            <person name="Curtis B.A."/>
            <person name="Zahonova K."/>
            <person name="Pipaliya S."/>
            <person name="Dacks J."/>
            <person name="Roger A.J."/>
        </authorList>
    </citation>
    <scope>NUCLEOTIDE SEQUENCE</scope>
    <source>
        <strain evidence="10">Busselton2</strain>
    </source>
</reference>
<feature type="active site" description="Proton acceptor" evidence="3">
    <location>
        <position position="947"/>
    </location>
</feature>
<dbReference type="InterPro" id="IPR044929">
    <property type="entry name" value="DNA/RNA_non-sp_Endonuclease_sf"/>
</dbReference>
<evidence type="ECO:0000256" key="5">
    <source>
        <dbReference type="SAM" id="MobiDB-lite"/>
    </source>
</evidence>
<dbReference type="SUPFAM" id="SSF56968">
    <property type="entry name" value="Lipovitellin-phosvitin complex, beta-sheet shell regions"/>
    <property type="match status" value="1"/>
</dbReference>
<organism evidence="10 11">
    <name type="scientific">Anaeramoeba flamelloides</name>
    <dbReference type="NCBI Taxonomy" id="1746091"/>
    <lineage>
        <taxon>Eukaryota</taxon>
        <taxon>Metamonada</taxon>
        <taxon>Anaeramoebidae</taxon>
        <taxon>Anaeramoeba</taxon>
    </lineage>
</organism>
<evidence type="ECO:0000256" key="1">
    <source>
        <dbReference type="ARBA" id="ARBA00010052"/>
    </source>
</evidence>
<keyword evidence="10" id="KW-0255">Endonuclease</keyword>
<dbReference type="SUPFAM" id="SSF54060">
    <property type="entry name" value="His-Me finger endonucleases"/>
    <property type="match status" value="1"/>
</dbReference>
<feature type="domain" description="Vitellogenin" evidence="8">
    <location>
        <begin position="29"/>
        <end position="556"/>
    </location>
</feature>
<dbReference type="AlphaFoldDB" id="A0AAV7YJG3"/>
<evidence type="ECO:0000256" key="3">
    <source>
        <dbReference type="PIRSR" id="PIRSR640255-1"/>
    </source>
</evidence>